<dbReference type="GO" id="GO:0003677">
    <property type="term" value="F:DNA binding"/>
    <property type="evidence" value="ECO:0007669"/>
    <property type="project" value="UniProtKB-KW"/>
</dbReference>
<reference evidence="5" key="1">
    <citation type="submission" date="2021-06" db="EMBL/GenBank/DDBJ databases">
        <title>Description of novel taxa of the family Lachnospiraceae.</title>
        <authorList>
            <person name="Chaplin A.V."/>
            <person name="Sokolova S.R."/>
            <person name="Pikina A.P."/>
            <person name="Korzhanova M."/>
            <person name="Belova V."/>
            <person name="Korostin D."/>
            <person name="Efimov B.A."/>
        </authorList>
    </citation>
    <scope>NUCLEOTIDE SEQUENCE</scope>
    <source>
        <strain evidence="5">ASD5720</strain>
    </source>
</reference>
<accession>A0A949K465</accession>
<feature type="domain" description="HTH marR-type" evidence="4">
    <location>
        <begin position="9"/>
        <end position="150"/>
    </location>
</feature>
<gene>
    <name evidence="5" type="ORF">KTH89_01120</name>
</gene>
<comment type="caution">
    <text evidence="5">The sequence shown here is derived from an EMBL/GenBank/DDBJ whole genome shotgun (WGS) entry which is preliminary data.</text>
</comment>
<evidence type="ECO:0000256" key="2">
    <source>
        <dbReference type="ARBA" id="ARBA00023125"/>
    </source>
</evidence>
<evidence type="ECO:0000256" key="1">
    <source>
        <dbReference type="ARBA" id="ARBA00023015"/>
    </source>
</evidence>
<evidence type="ECO:0000259" key="4">
    <source>
        <dbReference type="PROSITE" id="PS50995"/>
    </source>
</evidence>
<keyword evidence="2" id="KW-0238">DNA-binding</keyword>
<dbReference type="Proteomes" id="UP000712157">
    <property type="component" value="Unassembled WGS sequence"/>
</dbReference>
<proteinExistence type="predicted"/>
<dbReference type="PANTHER" id="PTHR42756">
    <property type="entry name" value="TRANSCRIPTIONAL REGULATOR, MARR"/>
    <property type="match status" value="1"/>
</dbReference>
<name>A0A949K465_9FIRM</name>
<keyword evidence="1" id="KW-0805">Transcription regulation</keyword>
<dbReference type="SUPFAM" id="SSF46785">
    <property type="entry name" value="Winged helix' DNA-binding domain"/>
    <property type="match status" value="1"/>
</dbReference>
<organism evidence="5 6">
    <name type="scientific">Diplocloster agilis</name>
    <dbReference type="NCBI Taxonomy" id="2850323"/>
    <lineage>
        <taxon>Bacteria</taxon>
        <taxon>Bacillati</taxon>
        <taxon>Bacillota</taxon>
        <taxon>Clostridia</taxon>
        <taxon>Lachnospirales</taxon>
        <taxon>Lachnospiraceae</taxon>
        <taxon>Diplocloster</taxon>
    </lineage>
</organism>
<dbReference type="GO" id="GO:0003700">
    <property type="term" value="F:DNA-binding transcription factor activity"/>
    <property type="evidence" value="ECO:0007669"/>
    <property type="project" value="InterPro"/>
</dbReference>
<keyword evidence="3" id="KW-0804">Transcription</keyword>
<dbReference type="EMBL" id="JAHQCW010000001">
    <property type="protein sequence ID" value="MBU9735118.1"/>
    <property type="molecule type" value="Genomic_DNA"/>
</dbReference>
<dbReference type="InterPro" id="IPR036388">
    <property type="entry name" value="WH-like_DNA-bd_sf"/>
</dbReference>
<sequence>METDWMGRHRELVEKFIRLFNVYARRYTMVSHLDHTNVETSSAQIQTLEYILEADGSQKMSEIASRMGITRGTFSNNVKKLVEKGYLQKSYNPDNKKDVFVTVTAKGKQAYQEYSEYIYRLWFQRMFELADRIPEEHLHTFKEILDGFTEAFNSEEETAGNEEDIGNKE</sequence>
<dbReference type="Gene3D" id="1.10.10.10">
    <property type="entry name" value="Winged helix-like DNA-binding domain superfamily/Winged helix DNA-binding domain"/>
    <property type="match status" value="1"/>
</dbReference>
<dbReference type="InterPro" id="IPR000835">
    <property type="entry name" value="HTH_MarR-typ"/>
</dbReference>
<evidence type="ECO:0000313" key="6">
    <source>
        <dbReference type="Proteomes" id="UP000712157"/>
    </source>
</evidence>
<evidence type="ECO:0000313" key="5">
    <source>
        <dbReference type="EMBL" id="MBU9735118.1"/>
    </source>
</evidence>
<dbReference type="RefSeq" id="WP_238720299.1">
    <property type="nucleotide sequence ID" value="NZ_JAHQCW010000001.1"/>
</dbReference>
<dbReference type="PROSITE" id="PS50995">
    <property type="entry name" value="HTH_MARR_2"/>
    <property type="match status" value="1"/>
</dbReference>
<keyword evidence="6" id="KW-1185">Reference proteome</keyword>
<dbReference type="Pfam" id="PF12802">
    <property type="entry name" value="MarR_2"/>
    <property type="match status" value="1"/>
</dbReference>
<dbReference type="AlphaFoldDB" id="A0A949K465"/>
<dbReference type="PANTHER" id="PTHR42756:SF1">
    <property type="entry name" value="TRANSCRIPTIONAL REPRESSOR OF EMRAB OPERON"/>
    <property type="match status" value="1"/>
</dbReference>
<dbReference type="SMART" id="SM00347">
    <property type="entry name" value="HTH_MARR"/>
    <property type="match status" value="1"/>
</dbReference>
<evidence type="ECO:0000256" key="3">
    <source>
        <dbReference type="ARBA" id="ARBA00023163"/>
    </source>
</evidence>
<protein>
    <submittedName>
        <fullName evidence="5">MarR family winged helix-turn-helix transcriptional regulator</fullName>
    </submittedName>
</protein>
<dbReference type="InterPro" id="IPR036390">
    <property type="entry name" value="WH_DNA-bd_sf"/>
</dbReference>